<dbReference type="FunFam" id="3.30.40.10:FF:000383">
    <property type="entry name" value="RING/U-box superfamily protein"/>
    <property type="match status" value="1"/>
</dbReference>
<dbReference type="GO" id="GO:0030014">
    <property type="term" value="C:CCR4-NOT complex"/>
    <property type="evidence" value="ECO:0007669"/>
    <property type="project" value="InterPro"/>
</dbReference>
<dbReference type="Pfam" id="PF14570">
    <property type="entry name" value="zf-RING_4"/>
    <property type="match status" value="1"/>
</dbReference>
<dbReference type="OrthoDB" id="1923159at2759"/>
<protein>
    <submittedName>
        <fullName evidence="2">Uncharacterized protein</fullName>
    </submittedName>
</protein>
<dbReference type="PROSITE" id="PS50089">
    <property type="entry name" value="ZF_RING_2"/>
    <property type="match status" value="1"/>
</dbReference>
<feature type="compositionally biased region" description="Polar residues" evidence="1">
    <location>
        <begin position="162"/>
        <end position="182"/>
    </location>
</feature>
<keyword evidence="3" id="KW-1185">Reference proteome</keyword>
<dbReference type="GO" id="GO:0016567">
    <property type="term" value="P:protein ubiquitination"/>
    <property type="evidence" value="ECO:0007669"/>
    <property type="project" value="TreeGrafter"/>
</dbReference>
<dbReference type="SUPFAM" id="SSF57850">
    <property type="entry name" value="RING/U-box"/>
    <property type="match status" value="1"/>
</dbReference>
<evidence type="ECO:0000256" key="1">
    <source>
        <dbReference type="SAM" id="MobiDB-lite"/>
    </source>
</evidence>
<evidence type="ECO:0000313" key="2">
    <source>
        <dbReference type="EMBL" id="WOG93368.1"/>
    </source>
</evidence>
<dbReference type="InterPro" id="IPR001841">
    <property type="entry name" value="Znf_RING"/>
</dbReference>
<evidence type="ECO:0000313" key="3">
    <source>
        <dbReference type="Proteomes" id="UP000077755"/>
    </source>
</evidence>
<dbReference type="CDD" id="cd16618">
    <property type="entry name" value="mRING-HC-C4C4_CNOT4"/>
    <property type="match status" value="1"/>
</dbReference>
<dbReference type="AlphaFoldDB" id="A0A166B6W7"/>
<reference evidence="2" key="2">
    <citation type="submission" date="2022-03" db="EMBL/GenBank/DDBJ databases">
        <title>Draft title - Genomic analysis of global carrot germplasm unveils the trajectory of domestication and the origin of high carotenoid orange carrot.</title>
        <authorList>
            <person name="Iorizzo M."/>
            <person name="Ellison S."/>
            <person name="Senalik D."/>
            <person name="Macko-Podgorni A."/>
            <person name="Grzebelus D."/>
            <person name="Bostan H."/>
            <person name="Rolling W."/>
            <person name="Curaba J."/>
            <person name="Simon P."/>
        </authorList>
    </citation>
    <scope>NUCLEOTIDE SEQUENCE</scope>
    <source>
        <tissue evidence="2">Leaf</tissue>
    </source>
</reference>
<proteinExistence type="predicted"/>
<dbReference type="Gramene" id="KZN02430">
    <property type="protein sequence ID" value="KZN02430"/>
    <property type="gene ID" value="DCAR_011184"/>
</dbReference>
<dbReference type="Proteomes" id="UP000077755">
    <property type="component" value="Chromosome 3"/>
</dbReference>
<sequence>MAYDLIAKDAVTGFSKDIGKKKRNNRLAKLKQSKLDVRREQWLSQVKNKELKADSNGRGISPTLFSLVSAEGNKLSENSELGTKEVDIEVSSIHEIDLDSLMSSPVGSSNLPDSSCSCASSRCCSVSVSENEEEDSCLDDWETIADALIATDTGHDQKIVSPPQSVKNNGSTDPKSVNQNSHVPLKEKESKKMVPGVRGKPQAWRLGDVSRPQSLPNLVKQNYQKMRSSRRATATWARQNVEPQPSSCPICYEDLDPTDSSFLPCPCGFHLCLFCHKKIMEGDARCPGCRKQYEHVEGDLGFRAEVDLNKASYGNLRTWIF</sequence>
<dbReference type="EMBL" id="CP093345">
    <property type="protein sequence ID" value="WOG93368.1"/>
    <property type="molecule type" value="Genomic_DNA"/>
</dbReference>
<dbReference type="PANTHER" id="PTHR12603">
    <property type="entry name" value="CCR4-NOT TRANSCRIPTION COMPLEX RELATED"/>
    <property type="match status" value="1"/>
</dbReference>
<dbReference type="GO" id="GO:0004842">
    <property type="term" value="F:ubiquitin-protein transferase activity"/>
    <property type="evidence" value="ECO:0007669"/>
    <property type="project" value="InterPro"/>
</dbReference>
<dbReference type="OMA" id="WRRDDDH"/>
<dbReference type="InterPro" id="IPR039780">
    <property type="entry name" value="Mot2"/>
</dbReference>
<dbReference type="InterPro" id="IPR039515">
    <property type="entry name" value="NOT4_mRING-HC-C4C4"/>
</dbReference>
<dbReference type="KEGG" id="dcr:108214170"/>
<accession>A0A166B6W7</accession>
<gene>
    <name evidence="2" type="ORF">DCAR_0312652</name>
</gene>
<organism evidence="2 3">
    <name type="scientific">Daucus carota subsp. sativus</name>
    <name type="common">Carrot</name>
    <dbReference type="NCBI Taxonomy" id="79200"/>
    <lineage>
        <taxon>Eukaryota</taxon>
        <taxon>Viridiplantae</taxon>
        <taxon>Streptophyta</taxon>
        <taxon>Embryophyta</taxon>
        <taxon>Tracheophyta</taxon>
        <taxon>Spermatophyta</taxon>
        <taxon>Magnoliopsida</taxon>
        <taxon>eudicotyledons</taxon>
        <taxon>Gunneridae</taxon>
        <taxon>Pentapetalae</taxon>
        <taxon>asterids</taxon>
        <taxon>campanulids</taxon>
        <taxon>Apiales</taxon>
        <taxon>Apiaceae</taxon>
        <taxon>Apioideae</taxon>
        <taxon>Scandiceae</taxon>
        <taxon>Daucinae</taxon>
        <taxon>Daucus</taxon>
        <taxon>Daucus sect. Daucus</taxon>
    </lineage>
</organism>
<name>A0A166B6W7_DAUCS</name>
<dbReference type="InterPro" id="IPR013083">
    <property type="entry name" value="Znf_RING/FYVE/PHD"/>
</dbReference>
<feature type="region of interest" description="Disordered" evidence="1">
    <location>
        <begin position="154"/>
        <end position="197"/>
    </location>
</feature>
<reference evidence="2" key="1">
    <citation type="journal article" date="2016" name="Nat. Genet.">
        <title>A high-quality carrot genome assembly provides new insights into carotenoid accumulation and asterid genome evolution.</title>
        <authorList>
            <person name="Iorizzo M."/>
            <person name="Ellison S."/>
            <person name="Senalik D."/>
            <person name="Zeng P."/>
            <person name="Satapoomin P."/>
            <person name="Huang J."/>
            <person name="Bowman M."/>
            <person name="Iovene M."/>
            <person name="Sanseverino W."/>
            <person name="Cavagnaro P."/>
            <person name="Yildiz M."/>
            <person name="Macko-Podgorni A."/>
            <person name="Moranska E."/>
            <person name="Grzebelus E."/>
            <person name="Grzebelus D."/>
            <person name="Ashrafi H."/>
            <person name="Zheng Z."/>
            <person name="Cheng S."/>
            <person name="Spooner D."/>
            <person name="Van Deynze A."/>
            <person name="Simon P."/>
        </authorList>
    </citation>
    <scope>NUCLEOTIDE SEQUENCE</scope>
    <source>
        <tissue evidence="2">Leaf</tissue>
    </source>
</reference>
<dbReference type="PANTHER" id="PTHR12603:SF0">
    <property type="entry name" value="CCR4-NOT TRANSCRIPTION COMPLEX SUBUNIT 4"/>
    <property type="match status" value="1"/>
</dbReference>
<dbReference type="Gene3D" id="3.30.40.10">
    <property type="entry name" value="Zinc/RING finger domain, C3HC4 (zinc finger)"/>
    <property type="match status" value="1"/>
</dbReference>